<keyword evidence="5 7" id="KW-1133">Transmembrane helix</keyword>
<dbReference type="Gene3D" id="1.10.3720.10">
    <property type="entry name" value="MetI-like"/>
    <property type="match status" value="1"/>
</dbReference>
<evidence type="ECO:0000256" key="5">
    <source>
        <dbReference type="ARBA" id="ARBA00022989"/>
    </source>
</evidence>
<protein>
    <submittedName>
        <fullName evidence="9">Multiple sugar transport system permease protein</fullName>
    </submittedName>
</protein>
<dbReference type="InterPro" id="IPR000515">
    <property type="entry name" value="MetI-like"/>
</dbReference>
<feature type="transmembrane region" description="Helical" evidence="7">
    <location>
        <begin position="82"/>
        <end position="104"/>
    </location>
</feature>
<feature type="transmembrane region" description="Helical" evidence="7">
    <location>
        <begin position="116"/>
        <end position="136"/>
    </location>
</feature>
<evidence type="ECO:0000259" key="8">
    <source>
        <dbReference type="PROSITE" id="PS50928"/>
    </source>
</evidence>
<dbReference type="GO" id="GO:0055085">
    <property type="term" value="P:transmembrane transport"/>
    <property type="evidence" value="ECO:0007669"/>
    <property type="project" value="InterPro"/>
</dbReference>
<dbReference type="PANTHER" id="PTHR43227">
    <property type="entry name" value="BLL4140 PROTEIN"/>
    <property type="match status" value="1"/>
</dbReference>
<feature type="transmembrane region" description="Helical" evidence="7">
    <location>
        <begin position="165"/>
        <end position="189"/>
    </location>
</feature>
<organism evidence="9 10">
    <name type="scientific">Catenuloplanes niger</name>
    <dbReference type="NCBI Taxonomy" id="587534"/>
    <lineage>
        <taxon>Bacteria</taxon>
        <taxon>Bacillati</taxon>
        <taxon>Actinomycetota</taxon>
        <taxon>Actinomycetes</taxon>
        <taxon>Micromonosporales</taxon>
        <taxon>Micromonosporaceae</taxon>
        <taxon>Catenuloplanes</taxon>
    </lineage>
</organism>
<keyword evidence="6 7" id="KW-0472">Membrane</keyword>
<feature type="transmembrane region" description="Helical" evidence="7">
    <location>
        <begin position="271"/>
        <end position="296"/>
    </location>
</feature>
<reference evidence="9 10" key="1">
    <citation type="submission" date="2023-07" db="EMBL/GenBank/DDBJ databases">
        <title>Sequencing the genomes of 1000 actinobacteria strains.</title>
        <authorList>
            <person name="Klenk H.-P."/>
        </authorList>
    </citation>
    <scope>NUCLEOTIDE SEQUENCE [LARGE SCALE GENOMIC DNA]</scope>
    <source>
        <strain evidence="9 10">DSM 44711</strain>
    </source>
</reference>
<proteinExistence type="inferred from homology"/>
<name>A0AAE4CZE9_9ACTN</name>
<dbReference type="Proteomes" id="UP001183629">
    <property type="component" value="Unassembled WGS sequence"/>
</dbReference>
<evidence type="ECO:0000256" key="7">
    <source>
        <dbReference type="RuleBase" id="RU363032"/>
    </source>
</evidence>
<dbReference type="RefSeq" id="WP_310423182.1">
    <property type="nucleotide sequence ID" value="NZ_JAVDYC010000001.1"/>
</dbReference>
<dbReference type="InterPro" id="IPR035906">
    <property type="entry name" value="MetI-like_sf"/>
</dbReference>
<evidence type="ECO:0000256" key="4">
    <source>
        <dbReference type="ARBA" id="ARBA00022692"/>
    </source>
</evidence>
<dbReference type="PROSITE" id="PS50928">
    <property type="entry name" value="ABC_TM1"/>
    <property type="match status" value="1"/>
</dbReference>
<dbReference type="SUPFAM" id="SSF161098">
    <property type="entry name" value="MetI-like"/>
    <property type="match status" value="1"/>
</dbReference>
<keyword evidence="10" id="KW-1185">Reference proteome</keyword>
<dbReference type="PANTHER" id="PTHR43227:SF8">
    <property type="entry name" value="DIACETYLCHITOBIOSE UPTAKE SYSTEM PERMEASE PROTEIN DASB"/>
    <property type="match status" value="1"/>
</dbReference>
<dbReference type="CDD" id="cd06261">
    <property type="entry name" value="TM_PBP2"/>
    <property type="match status" value="1"/>
</dbReference>
<comment type="subcellular location">
    <subcellularLocation>
        <location evidence="1 7">Cell membrane</location>
        <topology evidence="1 7">Multi-pass membrane protein</topology>
    </subcellularLocation>
</comment>
<comment type="caution">
    <text evidence="9">The sequence shown here is derived from an EMBL/GenBank/DDBJ whole genome shotgun (WGS) entry which is preliminary data.</text>
</comment>
<dbReference type="Pfam" id="PF00528">
    <property type="entry name" value="BPD_transp_1"/>
    <property type="match status" value="1"/>
</dbReference>
<comment type="similarity">
    <text evidence="7">Belongs to the binding-protein-dependent transport system permease family.</text>
</comment>
<gene>
    <name evidence="9" type="ORF">J2S44_007069</name>
</gene>
<dbReference type="EMBL" id="JAVDYC010000001">
    <property type="protein sequence ID" value="MDR7326819.1"/>
    <property type="molecule type" value="Genomic_DNA"/>
</dbReference>
<feature type="transmembrane region" description="Helical" evidence="7">
    <location>
        <begin position="218"/>
        <end position="238"/>
    </location>
</feature>
<evidence type="ECO:0000256" key="2">
    <source>
        <dbReference type="ARBA" id="ARBA00022448"/>
    </source>
</evidence>
<keyword evidence="9" id="KW-0762">Sugar transport</keyword>
<evidence type="ECO:0000256" key="6">
    <source>
        <dbReference type="ARBA" id="ARBA00023136"/>
    </source>
</evidence>
<evidence type="ECO:0000313" key="10">
    <source>
        <dbReference type="Proteomes" id="UP001183629"/>
    </source>
</evidence>
<dbReference type="InterPro" id="IPR050809">
    <property type="entry name" value="UgpAE/MalFG_permease"/>
</dbReference>
<feature type="domain" description="ABC transmembrane type-1" evidence="8">
    <location>
        <begin position="79"/>
        <end position="292"/>
    </location>
</feature>
<sequence length="304" mass="33296">MTTVTRRRRRGPGAAPYLMAAPAVLLFIAFFLIPIGYAIWLSLHAMRVRGRGFGVRTEVFVGLENYLSAIGDSAMYEALVRMLAYGVIMVPVTMGLALSFALMLDVPKVGLKSFSRLAIFLPYAVPGVIASVLWGFTYLPAVSPITRIFTEAGLPAPDFFGDVSIYFSIANIAIWGSVGFNMVVLYTALRAMPAEVYEAAKIDGASEWQIAWKIKIPLLAPALIMTSVFSLIGMLQVFSEPNTVKSMTNSITPDWVPLMRIYQQGFIENDIYLSAATSVLLALVTVLLSLAALAVFRFRARRSS</sequence>
<dbReference type="AlphaFoldDB" id="A0AAE4CZE9"/>
<keyword evidence="3" id="KW-1003">Cell membrane</keyword>
<evidence type="ECO:0000256" key="3">
    <source>
        <dbReference type="ARBA" id="ARBA00022475"/>
    </source>
</evidence>
<evidence type="ECO:0000256" key="1">
    <source>
        <dbReference type="ARBA" id="ARBA00004651"/>
    </source>
</evidence>
<accession>A0AAE4CZE9</accession>
<dbReference type="GO" id="GO:0005886">
    <property type="term" value="C:plasma membrane"/>
    <property type="evidence" value="ECO:0007669"/>
    <property type="project" value="UniProtKB-SubCell"/>
</dbReference>
<keyword evidence="4 7" id="KW-0812">Transmembrane</keyword>
<keyword evidence="2 7" id="KW-0813">Transport</keyword>
<evidence type="ECO:0000313" key="9">
    <source>
        <dbReference type="EMBL" id="MDR7326819.1"/>
    </source>
</evidence>
<feature type="transmembrane region" description="Helical" evidence="7">
    <location>
        <begin position="16"/>
        <end position="40"/>
    </location>
</feature>